<keyword evidence="22" id="KW-0418">Kinase</keyword>
<feature type="binding site" evidence="17">
    <location>
        <position position="309"/>
    </location>
    <ligand>
        <name>(6S)-NADPHX</name>
        <dbReference type="ChEBI" id="CHEBI:64076"/>
    </ligand>
</feature>
<evidence type="ECO:0000313" key="23">
    <source>
        <dbReference type="Proteomes" id="UP000190989"/>
    </source>
</evidence>
<dbReference type="SUPFAM" id="SSF64153">
    <property type="entry name" value="YjeF N-terminal domain-like"/>
    <property type="match status" value="1"/>
</dbReference>
<dbReference type="SUPFAM" id="SSF53613">
    <property type="entry name" value="Ribokinase-like"/>
    <property type="match status" value="1"/>
</dbReference>
<comment type="function">
    <text evidence="17">Catalyzes the dehydration of the S-form of NAD(P)HX at the expense of ADP, which is converted to AMP. Together with NAD(P)HX epimerase, which catalyzes the epimerization of the S- and R-forms, the enzyme allows the repair of both epimers of NAD(P)HX, a damaged form of NAD(P)H that is a result of enzymatic or heat-dependent hydration.</text>
</comment>
<feature type="domain" description="YjeF C-terminal" evidence="20">
    <location>
        <begin position="222"/>
        <end position="478"/>
    </location>
</feature>
<keyword evidence="9 18" id="KW-0630">Potassium</keyword>
<accession>A0A1U6H450</accession>
<keyword evidence="12 17" id="KW-0456">Lyase</keyword>
<dbReference type="GO" id="GO:0110051">
    <property type="term" value="P:metabolite repair"/>
    <property type="evidence" value="ECO:0007669"/>
    <property type="project" value="TreeGrafter"/>
</dbReference>
<dbReference type="PANTHER" id="PTHR12592">
    <property type="entry name" value="ATP-DEPENDENT (S)-NAD(P)H-HYDRATE DEHYDRATASE FAMILY MEMBER"/>
    <property type="match status" value="1"/>
</dbReference>
<evidence type="ECO:0000256" key="19">
    <source>
        <dbReference type="PIRNR" id="PIRNR017184"/>
    </source>
</evidence>
<comment type="caution">
    <text evidence="18">Lacks conserved residue(s) required for the propagation of feature annotation.</text>
</comment>
<dbReference type="EC" id="4.2.1.136" evidence="19"/>
<dbReference type="Gene3D" id="3.40.50.10260">
    <property type="entry name" value="YjeF N-terminal domain"/>
    <property type="match status" value="1"/>
</dbReference>
<feature type="binding site" evidence="17">
    <location>
        <position position="255"/>
    </location>
    <ligand>
        <name>(6S)-NADPHX</name>
        <dbReference type="ChEBI" id="CHEBI:64076"/>
    </ligand>
</feature>
<name>A0A1U6H450_9SPHN</name>
<comment type="cofactor">
    <cofactor evidence="18 19">
        <name>K(+)</name>
        <dbReference type="ChEBI" id="CHEBI:29103"/>
    </cofactor>
    <text evidence="18 19">Binds 1 potassium ion per subunit.</text>
</comment>
<comment type="subunit">
    <text evidence="17">Homotetramer.</text>
</comment>
<evidence type="ECO:0000256" key="15">
    <source>
        <dbReference type="ARBA" id="ARBA00048238"/>
    </source>
</evidence>
<feature type="binding site" evidence="17">
    <location>
        <position position="423"/>
    </location>
    <ligand>
        <name>AMP</name>
        <dbReference type="ChEBI" id="CHEBI:456215"/>
    </ligand>
</feature>
<feature type="binding site" evidence="18">
    <location>
        <position position="166"/>
    </location>
    <ligand>
        <name>K(+)</name>
        <dbReference type="ChEBI" id="CHEBI:29103"/>
    </ligand>
</feature>
<keyword evidence="6 17" id="KW-0547">Nucleotide-binding</keyword>
<feature type="binding site" evidence="17">
    <location>
        <position position="357"/>
    </location>
    <ligand>
        <name>(6S)-NADPHX</name>
        <dbReference type="ChEBI" id="CHEBI:64076"/>
    </ligand>
</feature>
<evidence type="ECO:0000256" key="5">
    <source>
        <dbReference type="ARBA" id="ARBA00022723"/>
    </source>
</evidence>
<dbReference type="AlphaFoldDB" id="A0A1U6H450"/>
<dbReference type="PIRSF" id="PIRSF017184">
    <property type="entry name" value="Nnr"/>
    <property type="match status" value="1"/>
</dbReference>
<dbReference type="HAMAP" id="MF_01966">
    <property type="entry name" value="NADHX_epimerase"/>
    <property type="match status" value="1"/>
</dbReference>
<comment type="similarity">
    <text evidence="17">Belongs to the NnrD/CARKD family.</text>
</comment>
<comment type="similarity">
    <text evidence="4 19">In the C-terminal section; belongs to the NnrD/CARKD family.</text>
</comment>
<feature type="binding site" evidence="18">
    <location>
        <begin position="68"/>
        <end position="72"/>
    </location>
    <ligand>
        <name>(6S)-NADPHX</name>
        <dbReference type="ChEBI" id="CHEBI:64076"/>
    </ligand>
</feature>
<dbReference type="InterPro" id="IPR017953">
    <property type="entry name" value="Carbohydrate_kinase_pred_CS"/>
</dbReference>
<dbReference type="InterPro" id="IPR036652">
    <property type="entry name" value="YjeF_N_dom_sf"/>
</dbReference>
<evidence type="ECO:0000256" key="13">
    <source>
        <dbReference type="ARBA" id="ARBA00023268"/>
    </source>
</evidence>
<dbReference type="STRING" id="428990.SAMN06295987_1011225"/>
<proteinExistence type="inferred from homology"/>
<keyword evidence="13" id="KW-0511">Multifunctional enzyme</keyword>
<dbReference type="InterPro" id="IPR000631">
    <property type="entry name" value="CARKD"/>
</dbReference>
<dbReference type="GO" id="GO:0052855">
    <property type="term" value="F:ADP-dependent NAD(P)H-hydrate dehydratase activity"/>
    <property type="evidence" value="ECO:0007669"/>
    <property type="project" value="UniProtKB-UniRule"/>
</dbReference>
<dbReference type="InterPro" id="IPR004443">
    <property type="entry name" value="YjeF_N_dom"/>
</dbReference>
<dbReference type="PROSITE" id="PS51383">
    <property type="entry name" value="YJEF_C_3"/>
    <property type="match status" value="1"/>
</dbReference>
<dbReference type="EC" id="5.1.99.6" evidence="19"/>
<evidence type="ECO:0000259" key="21">
    <source>
        <dbReference type="PROSITE" id="PS51385"/>
    </source>
</evidence>
<comment type="function">
    <text evidence="18">Catalyzes the epimerization of the S- and R-forms of NAD(P)HX, a damaged form of NAD(P)H that is a result of enzymatic or heat-dependent hydration. This is a prerequisite for the S-specific NAD(P)H-hydrate dehydratase to allow the repair of both epimers of NAD(P)HX.</text>
</comment>
<dbReference type="Proteomes" id="UP000190989">
    <property type="component" value="Unassembled WGS sequence"/>
</dbReference>
<comment type="catalytic activity">
    <reaction evidence="15 17 19">
        <text>(6S)-NADHX + ADP = AMP + phosphate + NADH + H(+)</text>
        <dbReference type="Rhea" id="RHEA:32223"/>
        <dbReference type="ChEBI" id="CHEBI:15378"/>
        <dbReference type="ChEBI" id="CHEBI:43474"/>
        <dbReference type="ChEBI" id="CHEBI:57945"/>
        <dbReference type="ChEBI" id="CHEBI:64074"/>
        <dbReference type="ChEBI" id="CHEBI:456215"/>
        <dbReference type="ChEBI" id="CHEBI:456216"/>
        <dbReference type="EC" id="4.2.1.136"/>
    </reaction>
</comment>
<keyword evidence="22" id="KW-0808">Transferase</keyword>
<evidence type="ECO:0000256" key="1">
    <source>
        <dbReference type="ARBA" id="ARBA00000013"/>
    </source>
</evidence>
<comment type="catalytic activity">
    <reaction evidence="2 18 19">
        <text>(6R)-NADPHX = (6S)-NADPHX</text>
        <dbReference type="Rhea" id="RHEA:32227"/>
        <dbReference type="ChEBI" id="CHEBI:64076"/>
        <dbReference type="ChEBI" id="CHEBI:64077"/>
        <dbReference type="EC" id="5.1.99.6"/>
    </reaction>
</comment>
<protein>
    <recommendedName>
        <fullName evidence="19">Bifunctional NAD(P)H-hydrate repair enzyme</fullName>
    </recommendedName>
    <alternativeName>
        <fullName evidence="19">Nicotinamide nucleotide repair protein</fullName>
    </alternativeName>
    <domain>
        <recommendedName>
            <fullName evidence="19">ADP-dependent (S)-NAD(P)H-hydrate dehydratase</fullName>
            <ecNumber evidence="19">4.2.1.136</ecNumber>
        </recommendedName>
        <alternativeName>
            <fullName evidence="19">ADP-dependent NAD(P)HX dehydratase</fullName>
        </alternativeName>
    </domain>
    <domain>
        <recommendedName>
            <fullName evidence="19">NAD(P)H-hydrate epimerase</fullName>
            <ecNumber evidence="19">5.1.99.6</ecNumber>
        </recommendedName>
    </domain>
</protein>
<comment type="catalytic activity">
    <reaction evidence="1 18 19">
        <text>(6R)-NADHX = (6S)-NADHX</text>
        <dbReference type="Rhea" id="RHEA:32215"/>
        <dbReference type="ChEBI" id="CHEBI:64074"/>
        <dbReference type="ChEBI" id="CHEBI:64075"/>
        <dbReference type="EC" id="5.1.99.6"/>
    </reaction>
</comment>
<dbReference type="GO" id="GO:0016301">
    <property type="term" value="F:kinase activity"/>
    <property type="evidence" value="ECO:0007669"/>
    <property type="project" value="UniProtKB-KW"/>
</dbReference>
<feature type="domain" description="YjeF N-terminal" evidence="21">
    <location>
        <begin position="22"/>
        <end position="221"/>
    </location>
</feature>
<comment type="function">
    <text evidence="14 19">Bifunctional enzyme that catalyzes the epimerization of the S- and R-forms of NAD(P)HX and the dehydration of the S-form of NAD(P)HX at the expense of ADP, which is converted to AMP. This allows the repair of both epimers of NAD(P)HX, a damaged form of NAD(P)H that is a result of enzymatic or heat-dependent hydration.</text>
</comment>
<feature type="binding site" evidence="18">
    <location>
        <position position="69"/>
    </location>
    <ligand>
        <name>K(+)</name>
        <dbReference type="ChEBI" id="CHEBI:29103"/>
    </ligand>
</feature>
<dbReference type="InterPro" id="IPR029056">
    <property type="entry name" value="Ribokinase-like"/>
</dbReference>
<evidence type="ECO:0000313" key="22">
    <source>
        <dbReference type="EMBL" id="SLJ90518.1"/>
    </source>
</evidence>
<dbReference type="HAMAP" id="MF_01965">
    <property type="entry name" value="NADHX_dehydratase"/>
    <property type="match status" value="1"/>
</dbReference>
<evidence type="ECO:0000256" key="3">
    <source>
        <dbReference type="ARBA" id="ARBA00006001"/>
    </source>
</evidence>
<evidence type="ECO:0000256" key="17">
    <source>
        <dbReference type="HAMAP-Rule" id="MF_01965"/>
    </source>
</evidence>
<dbReference type="NCBIfam" id="TIGR00197">
    <property type="entry name" value="yjeF_nterm"/>
    <property type="match status" value="1"/>
</dbReference>
<keyword evidence="8 17" id="KW-0521">NADP</keyword>
<dbReference type="PROSITE" id="PS01050">
    <property type="entry name" value="YJEF_C_2"/>
    <property type="match status" value="1"/>
</dbReference>
<reference evidence="23" key="1">
    <citation type="submission" date="2017-02" db="EMBL/GenBank/DDBJ databases">
        <authorList>
            <person name="Varghese N."/>
            <person name="Submissions S."/>
        </authorList>
    </citation>
    <scope>NUCLEOTIDE SEQUENCE [LARGE SCALE GENOMIC DNA]</scope>
    <source>
        <strain evidence="23">SM117</strain>
    </source>
</reference>
<feature type="binding site" evidence="18">
    <location>
        <begin position="134"/>
        <end position="140"/>
    </location>
    <ligand>
        <name>(6S)-NADPHX</name>
        <dbReference type="ChEBI" id="CHEBI:64076"/>
    </ligand>
</feature>
<evidence type="ECO:0000256" key="8">
    <source>
        <dbReference type="ARBA" id="ARBA00022857"/>
    </source>
</evidence>
<evidence type="ECO:0000256" key="2">
    <source>
        <dbReference type="ARBA" id="ARBA00000909"/>
    </source>
</evidence>
<dbReference type="GO" id="GO:0052856">
    <property type="term" value="F:NAD(P)HX epimerase activity"/>
    <property type="evidence" value="ECO:0007669"/>
    <property type="project" value="UniProtKB-UniRule"/>
</dbReference>
<dbReference type="RefSeq" id="WP_079729731.1">
    <property type="nucleotide sequence ID" value="NZ_FVZE01000001.1"/>
</dbReference>
<keyword evidence="23" id="KW-1185">Reference proteome</keyword>
<evidence type="ECO:0000256" key="14">
    <source>
        <dbReference type="ARBA" id="ARBA00025153"/>
    </source>
</evidence>
<dbReference type="PROSITE" id="PS51385">
    <property type="entry name" value="YJEF_N"/>
    <property type="match status" value="1"/>
</dbReference>
<feature type="binding site" evidence="17">
    <location>
        <begin position="394"/>
        <end position="398"/>
    </location>
    <ligand>
        <name>AMP</name>
        <dbReference type="ChEBI" id="CHEBI:456215"/>
    </ligand>
</feature>
<evidence type="ECO:0000256" key="11">
    <source>
        <dbReference type="ARBA" id="ARBA00023235"/>
    </source>
</evidence>
<comment type="catalytic activity">
    <reaction evidence="16 17 19">
        <text>(6S)-NADPHX + ADP = AMP + phosphate + NADPH + H(+)</text>
        <dbReference type="Rhea" id="RHEA:32235"/>
        <dbReference type="ChEBI" id="CHEBI:15378"/>
        <dbReference type="ChEBI" id="CHEBI:43474"/>
        <dbReference type="ChEBI" id="CHEBI:57783"/>
        <dbReference type="ChEBI" id="CHEBI:64076"/>
        <dbReference type="ChEBI" id="CHEBI:456215"/>
        <dbReference type="ChEBI" id="CHEBI:456216"/>
        <dbReference type="EC" id="4.2.1.136"/>
    </reaction>
</comment>
<dbReference type="GO" id="GO:0046496">
    <property type="term" value="P:nicotinamide nucleotide metabolic process"/>
    <property type="evidence" value="ECO:0007669"/>
    <property type="project" value="UniProtKB-UniRule"/>
</dbReference>
<dbReference type="Pfam" id="PF01256">
    <property type="entry name" value="Carb_kinase"/>
    <property type="match status" value="1"/>
</dbReference>
<comment type="cofactor">
    <cofactor evidence="17">
        <name>Mg(2+)</name>
        <dbReference type="ChEBI" id="CHEBI:18420"/>
    </cofactor>
</comment>
<keyword evidence="7 17" id="KW-0067">ATP-binding</keyword>
<feature type="binding site" evidence="17">
    <location>
        <position position="424"/>
    </location>
    <ligand>
        <name>(6S)-NADPHX</name>
        <dbReference type="ChEBI" id="CHEBI:64076"/>
    </ligand>
</feature>
<dbReference type="Gene3D" id="3.40.1190.20">
    <property type="match status" value="1"/>
</dbReference>
<sequence>MSSEQTHCNLTQTDQILTVAQMRDAEQALIDAGTSVDELMQVAGRGAADWVWRLAGQHKVTVLCGPGNNGGDGYVIAEAIRERGGDAVVIAATEPKTDAARNARTLYKGKVIALDGLGGDARLEGDVFVDCLFGSGLARPLTAEHAAIVNVLAASHRLSVAVDLPSGVQSDSGMLLNECLPQYDLTIALGAWKFAHFLMPASARMGALRLVPIGVEPVEGAAVAVARPTIGAPAPDSHKYKRGLLAVVGGAMPGAAILASIAAQGAGAGYVKLFADSKRNAPADLVVDTGALSDVLADDRNSAVLVGPGLGRNALARERLAIALADAVPAVVDADALILLGPRQLAERQAATIATPHEGEMVALERAFDLDGSGSRPERALALAAESGMVVVAKGPDTVIAAPDGRLACAPRATAWLSTAGTGDVLAGAIASRVASGVPAFEAACEGIWLHGEAARVCPPAFTAGQLAERIPAALAACL</sequence>
<dbReference type="GO" id="GO:0046872">
    <property type="term" value="F:metal ion binding"/>
    <property type="evidence" value="ECO:0007669"/>
    <property type="project" value="UniProtKB-UniRule"/>
</dbReference>
<feature type="binding site" evidence="18">
    <location>
        <position position="163"/>
    </location>
    <ligand>
        <name>(6S)-NADPHX</name>
        <dbReference type="ChEBI" id="CHEBI:64076"/>
    </ligand>
</feature>
<evidence type="ECO:0000259" key="20">
    <source>
        <dbReference type="PROSITE" id="PS51383"/>
    </source>
</evidence>
<evidence type="ECO:0000256" key="10">
    <source>
        <dbReference type="ARBA" id="ARBA00023027"/>
    </source>
</evidence>
<dbReference type="GO" id="GO:0005524">
    <property type="term" value="F:ATP binding"/>
    <property type="evidence" value="ECO:0007669"/>
    <property type="project" value="UniProtKB-UniRule"/>
</dbReference>
<evidence type="ECO:0000256" key="12">
    <source>
        <dbReference type="ARBA" id="ARBA00023239"/>
    </source>
</evidence>
<organism evidence="22 23">
    <name type="scientific">Novosphingobium mathurense</name>
    <dbReference type="NCBI Taxonomy" id="428990"/>
    <lineage>
        <taxon>Bacteria</taxon>
        <taxon>Pseudomonadati</taxon>
        <taxon>Pseudomonadota</taxon>
        <taxon>Alphaproteobacteria</taxon>
        <taxon>Sphingomonadales</taxon>
        <taxon>Sphingomonadaceae</taxon>
        <taxon>Novosphingobium</taxon>
    </lineage>
</organism>
<gene>
    <name evidence="18" type="primary">nnrE</name>
    <name evidence="17" type="synonym">nnrD</name>
    <name evidence="22" type="ORF">SAMN06295987_1011225</name>
</gene>
<evidence type="ECO:0000256" key="9">
    <source>
        <dbReference type="ARBA" id="ARBA00022958"/>
    </source>
</evidence>
<keyword evidence="10 17" id="KW-0520">NAD</keyword>
<dbReference type="Pfam" id="PF03853">
    <property type="entry name" value="YjeF_N"/>
    <property type="match status" value="1"/>
</dbReference>
<comment type="similarity">
    <text evidence="3 19">In the N-terminal section; belongs to the NnrE/AIBP family.</text>
</comment>
<dbReference type="EMBL" id="FVZE01000001">
    <property type="protein sequence ID" value="SLJ90518.1"/>
    <property type="molecule type" value="Genomic_DNA"/>
</dbReference>
<evidence type="ECO:0000256" key="16">
    <source>
        <dbReference type="ARBA" id="ARBA00049209"/>
    </source>
</evidence>
<feature type="binding site" evidence="18">
    <location>
        <position position="130"/>
    </location>
    <ligand>
        <name>K(+)</name>
        <dbReference type="ChEBI" id="CHEBI:29103"/>
    </ligand>
</feature>
<evidence type="ECO:0000256" key="6">
    <source>
        <dbReference type="ARBA" id="ARBA00022741"/>
    </source>
</evidence>
<dbReference type="PANTHER" id="PTHR12592:SF0">
    <property type="entry name" value="ATP-DEPENDENT (S)-NAD(P)H-HYDRATE DEHYDRATASE"/>
    <property type="match status" value="1"/>
</dbReference>
<evidence type="ECO:0000256" key="7">
    <source>
        <dbReference type="ARBA" id="ARBA00022840"/>
    </source>
</evidence>
<dbReference type="CDD" id="cd01171">
    <property type="entry name" value="YXKO-related"/>
    <property type="match status" value="1"/>
</dbReference>
<evidence type="ECO:0000256" key="18">
    <source>
        <dbReference type="HAMAP-Rule" id="MF_01966"/>
    </source>
</evidence>
<dbReference type="InterPro" id="IPR030677">
    <property type="entry name" value="Nnr"/>
</dbReference>
<keyword evidence="5 18" id="KW-0479">Metal-binding</keyword>
<comment type="similarity">
    <text evidence="18">Belongs to the NnrE/AIBP family.</text>
</comment>
<keyword evidence="11 18" id="KW-0413">Isomerase</keyword>
<dbReference type="PROSITE" id="PS01049">
    <property type="entry name" value="YJEF_C_1"/>
    <property type="match status" value="1"/>
</dbReference>
<evidence type="ECO:0000256" key="4">
    <source>
        <dbReference type="ARBA" id="ARBA00009524"/>
    </source>
</evidence>